<proteinExistence type="predicted"/>
<feature type="transmembrane region" description="Helical" evidence="1">
    <location>
        <begin position="12"/>
        <end position="38"/>
    </location>
</feature>
<reference evidence="2" key="1">
    <citation type="submission" date="2019-11" db="EMBL/GenBank/DDBJ databases">
        <authorList>
            <person name="Liu Y."/>
            <person name="Hou J."/>
            <person name="Li T.-Q."/>
            <person name="Guan C.-H."/>
            <person name="Wu X."/>
            <person name="Wu H.-Z."/>
            <person name="Ling F."/>
            <person name="Zhang R."/>
            <person name="Shi X.-G."/>
            <person name="Ren J.-P."/>
            <person name="Chen E.-F."/>
            <person name="Sun J.-M."/>
        </authorList>
    </citation>
    <scope>NUCLEOTIDE SEQUENCE</scope>
    <source>
        <strain evidence="2">Adult_tree_wgs_1</strain>
        <tissue evidence="2">Leaves</tissue>
    </source>
</reference>
<comment type="caution">
    <text evidence="2">The sequence shown here is derived from an EMBL/GenBank/DDBJ whole genome shotgun (WGS) entry which is preliminary data.</text>
</comment>
<accession>A0A834GHK4</accession>
<name>A0A834GHK4_RHOSS</name>
<evidence type="ECO:0000256" key="1">
    <source>
        <dbReference type="SAM" id="Phobius"/>
    </source>
</evidence>
<keyword evidence="1" id="KW-0472">Membrane</keyword>
<evidence type="ECO:0000313" key="2">
    <source>
        <dbReference type="EMBL" id="KAF7135162.1"/>
    </source>
</evidence>
<dbReference type="Proteomes" id="UP000626092">
    <property type="component" value="Unassembled WGS sequence"/>
</dbReference>
<keyword evidence="1" id="KW-0812">Transmembrane</keyword>
<dbReference type="EMBL" id="WJXA01000008">
    <property type="protein sequence ID" value="KAF7135162.1"/>
    <property type="molecule type" value="Genomic_DNA"/>
</dbReference>
<keyword evidence="3" id="KW-1185">Reference proteome</keyword>
<gene>
    <name evidence="2" type="ORF">RHSIM_Rhsim08G0164200</name>
</gene>
<dbReference type="PANTHER" id="PTHR38525">
    <property type="entry name" value="OS03G0824500 PROTEIN"/>
    <property type="match status" value="1"/>
</dbReference>
<feature type="transmembrane region" description="Helical" evidence="1">
    <location>
        <begin position="59"/>
        <end position="78"/>
    </location>
</feature>
<dbReference type="AlphaFoldDB" id="A0A834GHK4"/>
<dbReference type="OrthoDB" id="760831at2759"/>
<sequence>MGVVSKAGDWTFKAFTAGLGLATIYLAATFSANVYRGLSWHNAQSERRVRQQRSIRNHMLFSLISLSGYISGSLFYVLTGSLKQSCVSFIMHSIQNWGRVLISDQDMRDVQIESDSSTTVQMINEGSPPNSPCIMLTMECKALVENPLREGNKVARMNVEQEDKMVSLLIPRDDIMRLLTADMA</sequence>
<organism evidence="2 3">
    <name type="scientific">Rhododendron simsii</name>
    <name type="common">Sims's rhododendron</name>
    <dbReference type="NCBI Taxonomy" id="118357"/>
    <lineage>
        <taxon>Eukaryota</taxon>
        <taxon>Viridiplantae</taxon>
        <taxon>Streptophyta</taxon>
        <taxon>Embryophyta</taxon>
        <taxon>Tracheophyta</taxon>
        <taxon>Spermatophyta</taxon>
        <taxon>Magnoliopsida</taxon>
        <taxon>eudicotyledons</taxon>
        <taxon>Gunneridae</taxon>
        <taxon>Pentapetalae</taxon>
        <taxon>asterids</taxon>
        <taxon>Ericales</taxon>
        <taxon>Ericaceae</taxon>
        <taxon>Ericoideae</taxon>
        <taxon>Rhodoreae</taxon>
        <taxon>Rhododendron</taxon>
    </lineage>
</organism>
<dbReference type="PANTHER" id="PTHR38525:SF1">
    <property type="entry name" value="OS03G0824500 PROTEIN"/>
    <property type="match status" value="1"/>
</dbReference>
<protein>
    <submittedName>
        <fullName evidence="2">Uncharacterized protein</fullName>
    </submittedName>
</protein>
<keyword evidence="1" id="KW-1133">Transmembrane helix</keyword>
<evidence type="ECO:0000313" key="3">
    <source>
        <dbReference type="Proteomes" id="UP000626092"/>
    </source>
</evidence>